<accession>A0ABD1MBA0</accession>
<name>A0ABD1MBA0_9FABA</name>
<evidence type="ECO:0000256" key="1">
    <source>
        <dbReference type="SAM" id="MobiDB-lite"/>
    </source>
</evidence>
<dbReference type="AlphaFoldDB" id="A0ABD1MBA0"/>
<sequence>MRQDVKSHLNGPGWEKLQKNELPDDAELPQKTCTPGVASQFHCNKHIKH</sequence>
<protein>
    <submittedName>
        <fullName evidence="2">Uncharacterized protein</fullName>
    </submittedName>
</protein>
<comment type="caution">
    <text evidence="2">The sequence shown here is derived from an EMBL/GenBank/DDBJ whole genome shotgun (WGS) entry which is preliminary data.</text>
</comment>
<dbReference type="Proteomes" id="UP001603857">
    <property type="component" value="Unassembled WGS sequence"/>
</dbReference>
<proteinExistence type="predicted"/>
<reference evidence="2 3" key="1">
    <citation type="submission" date="2024-08" db="EMBL/GenBank/DDBJ databases">
        <title>Insights into the chromosomal genome structure of Flemingia macrophylla.</title>
        <authorList>
            <person name="Ding Y."/>
            <person name="Zhao Y."/>
            <person name="Bi W."/>
            <person name="Wu M."/>
            <person name="Zhao G."/>
            <person name="Gong Y."/>
            <person name="Li W."/>
            <person name="Zhang P."/>
        </authorList>
    </citation>
    <scope>NUCLEOTIDE SEQUENCE [LARGE SCALE GENOMIC DNA]</scope>
    <source>
        <strain evidence="2">DYQJB</strain>
        <tissue evidence="2">Leaf</tissue>
    </source>
</reference>
<organism evidence="2 3">
    <name type="scientific">Flemingia macrophylla</name>
    <dbReference type="NCBI Taxonomy" id="520843"/>
    <lineage>
        <taxon>Eukaryota</taxon>
        <taxon>Viridiplantae</taxon>
        <taxon>Streptophyta</taxon>
        <taxon>Embryophyta</taxon>
        <taxon>Tracheophyta</taxon>
        <taxon>Spermatophyta</taxon>
        <taxon>Magnoliopsida</taxon>
        <taxon>eudicotyledons</taxon>
        <taxon>Gunneridae</taxon>
        <taxon>Pentapetalae</taxon>
        <taxon>rosids</taxon>
        <taxon>fabids</taxon>
        <taxon>Fabales</taxon>
        <taxon>Fabaceae</taxon>
        <taxon>Papilionoideae</taxon>
        <taxon>50 kb inversion clade</taxon>
        <taxon>NPAAA clade</taxon>
        <taxon>indigoferoid/millettioid clade</taxon>
        <taxon>Phaseoleae</taxon>
        <taxon>Flemingia</taxon>
    </lineage>
</organism>
<gene>
    <name evidence="2" type="ORF">Fmac_014284</name>
</gene>
<dbReference type="EMBL" id="JBGMDY010000005">
    <property type="protein sequence ID" value="KAL2333071.1"/>
    <property type="molecule type" value="Genomic_DNA"/>
</dbReference>
<feature type="region of interest" description="Disordered" evidence="1">
    <location>
        <begin position="1"/>
        <end position="37"/>
    </location>
</feature>
<keyword evidence="3" id="KW-1185">Reference proteome</keyword>
<evidence type="ECO:0000313" key="3">
    <source>
        <dbReference type="Proteomes" id="UP001603857"/>
    </source>
</evidence>
<evidence type="ECO:0000313" key="2">
    <source>
        <dbReference type="EMBL" id="KAL2333071.1"/>
    </source>
</evidence>